<evidence type="ECO:0000259" key="1">
    <source>
        <dbReference type="Pfam" id="PF14111"/>
    </source>
</evidence>
<name>A0A151T4L3_CAJCA</name>
<reference evidence="2 3" key="1">
    <citation type="journal article" date="2012" name="Nat. Biotechnol.">
        <title>Draft genome sequence of pigeonpea (Cajanus cajan), an orphan legume crop of resource-poor farmers.</title>
        <authorList>
            <person name="Varshney R.K."/>
            <person name="Chen W."/>
            <person name="Li Y."/>
            <person name="Bharti A.K."/>
            <person name="Saxena R.K."/>
            <person name="Schlueter J.A."/>
            <person name="Donoghue M.T."/>
            <person name="Azam S."/>
            <person name="Fan G."/>
            <person name="Whaley A.M."/>
            <person name="Farmer A.D."/>
            <person name="Sheridan J."/>
            <person name="Iwata A."/>
            <person name="Tuteja R."/>
            <person name="Penmetsa R.V."/>
            <person name="Wu W."/>
            <person name="Upadhyaya H.D."/>
            <person name="Yang S.P."/>
            <person name="Shah T."/>
            <person name="Saxena K.B."/>
            <person name="Michael T."/>
            <person name="McCombie W.R."/>
            <person name="Yang B."/>
            <person name="Zhang G."/>
            <person name="Yang H."/>
            <person name="Wang J."/>
            <person name="Spillane C."/>
            <person name="Cook D.R."/>
            <person name="May G.D."/>
            <person name="Xu X."/>
            <person name="Jackson S.A."/>
        </authorList>
    </citation>
    <scope>NUCLEOTIDE SEQUENCE [LARGE SCALE GENOMIC DNA]</scope>
    <source>
        <strain evidence="3">cv. Asha</strain>
    </source>
</reference>
<dbReference type="AlphaFoldDB" id="A0A151T4L3"/>
<gene>
    <name evidence="2" type="ORF">KK1_016503</name>
</gene>
<dbReference type="OMA" id="FNSRPMV"/>
<dbReference type="Pfam" id="PF14111">
    <property type="entry name" value="DUF4283"/>
    <property type="match status" value="1"/>
</dbReference>
<dbReference type="Gramene" id="C.cajan_16036.t">
    <property type="protein sequence ID" value="C.cajan_16036.t.cds1"/>
    <property type="gene ID" value="C.cajan_16036"/>
</dbReference>
<organism evidence="2 3">
    <name type="scientific">Cajanus cajan</name>
    <name type="common">Pigeon pea</name>
    <name type="synonym">Cajanus indicus</name>
    <dbReference type="NCBI Taxonomy" id="3821"/>
    <lineage>
        <taxon>Eukaryota</taxon>
        <taxon>Viridiplantae</taxon>
        <taxon>Streptophyta</taxon>
        <taxon>Embryophyta</taxon>
        <taxon>Tracheophyta</taxon>
        <taxon>Spermatophyta</taxon>
        <taxon>Magnoliopsida</taxon>
        <taxon>eudicotyledons</taxon>
        <taxon>Gunneridae</taxon>
        <taxon>Pentapetalae</taxon>
        <taxon>rosids</taxon>
        <taxon>fabids</taxon>
        <taxon>Fabales</taxon>
        <taxon>Fabaceae</taxon>
        <taxon>Papilionoideae</taxon>
        <taxon>50 kb inversion clade</taxon>
        <taxon>NPAAA clade</taxon>
        <taxon>indigoferoid/millettioid clade</taxon>
        <taxon>Phaseoleae</taxon>
        <taxon>Cajanus</taxon>
    </lineage>
</organism>
<dbReference type="EMBL" id="CM003610">
    <property type="protein sequence ID" value="KYP61988.1"/>
    <property type="molecule type" value="Genomic_DNA"/>
</dbReference>
<sequence>MDVDHEYFLASFDLDDDREKAINGGPWMIFDHYLTVRPWSPNFSAQDDSINKTLVWVRFLNLNMMFYVESVLLTIASVIGKPLKVDLHTANMLRERFARVCVEVDLNTPVVGKFNLNGKWYNIEYEGLHLLCSNCGCYGHGNWNCSYIYNSYQTG</sequence>
<dbReference type="InterPro" id="IPR040256">
    <property type="entry name" value="At4g02000-like"/>
</dbReference>
<protein>
    <recommendedName>
        <fullName evidence="1">DUF4283 domain-containing protein</fullName>
    </recommendedName>
</protein>
<evidence type="ECO:0000313" key="2">
    <source>
        <dbReference type="EMBL" id="KYP61988.1"/>
    </source>
</evidence>
<keyword evidence="3" id="KW-1185">Reference proteome</keyword>
<dbReference type="Proteomes" id="UP000075243">
    <property type="component" value="Chromosome 8"/>
</dbReference>
<evidence type="ECO:0000313" key="3">
    <source>
        <dbReference type="Proteomes" id="UP000075243"/>
    </source>
</evidence>
<dbReference type="PANTHER" id="PTHR31286">
    <property type="entry name" value="GLYCINE-RICH CELL WALL STRUCTURAL PROTEIN 1.8-LIKE"/>
    <property type="match status" value="1"/>
</dbReference>
<proteinExistence type="predicted"/>
<dbReference type="InterPro" id="IPR025558">
    <property type="entry name" value="DUF4283"/>
</dbReference>
<dbReference type="PANTHER" id="PTHR31286:SF171">
    <property type="entry name" value="CCHC-TYPE DOMAIN-CONTAINING PROTEIN"/>
    <property type="match status" value="1"/>
</dbReference>
<feature type="domain" description="DUF4283" evidence="1">
    <location>
        <begin position="3"/>
        <end position="45"/>
    </location>
</feature>
<accession>A0A151T4L3</accession>